<proteinExistence type="predicted"/>
<dbReference type="RefSeq" id="WP_159452494.1">
    <property type="nucleotide sequence ID" value="NZ_CYSE01000005.1"/>
</dbReference>
<dbReference type="STRING" id="441103.TRN7648_02810"/>
<reference evidence="2 3" key="1">
    <citation type="submission" date="2015-09" db="EMBL/GenBank/DDBJ databases">
        <authorList>
            <consortium name="Swine Surveillance"/>
        </authorList>
    </citation>
    <scope>NUCLEOTIDE SEQUENCE [LARGE SCALE GENOMIC DNA]</scope>
    <source>
        <strain evidence="2 3">CECT 7648</strain>
    </source>
</reference>
<keyword evidence="1" id="KW-0812">Transmembrane</keyword>
<keyword evidence="1" id="KW-1133">Transmembrane helix</keyword>
<sequence length="52" mass="5304">MRVISTVLAIIAGIAGAFTAWQGYASDSKNLLVLGVLVMAAAAITVLRKSNG</sequence>
<keyword evidence="1" id="KW-0472">Membrane</keyword>
<gene>
    <name evidence="2" type="ORF">TRN7648_02810</name>
</gene>
<dbReference type="Proteomes" id="UP000054935">
    <property type="component" value="Unassembled WGS sequence"/>
</dbReference>
<name>A0A0P1GXG3_9RHOB</name>
<evidence type="ECO:0000256" key="1">
    <source>
        <dbReference type="SAM" id="Phobius"/>
    </source>
</evidence>
<protein>
    <submittedName>
        <fullName evidence="2">Uncharacterized protein</fullName>
    </submittedName>
</protein>
<evidence type="ECO:0000313" key="2">
    <source>
        <dbReference type="EMBL" id="CUH80090.1"/>
    </source>
</evidence>
<dbReference type="AlphaFoldDB" id="A0A0P1GXG3"/>
<dbReference type="EMBL" id="CYSE01000005">
    <property type="protein sequence ID" value="CUH80090.1"/>
    <property type="molecule type" value="Genomic_DNA"/>
</dbReference>
<evidence type="ECO:0000313" key="3">
    <source>
        <dbReference type="Proteomes" id="UP000054935"/>
    </source>
</evidence>
<organism evidence="2 3">
    <name type="scientific">Tropicibacter naphthalenivorans</name>
    <dbReference type="NCBI Taxonomy" id="441103"/>
    <lineage>
        <taxon>Bacteria</taxon>
        <taxon>Pseudomonadati</taxon>
        <taxon>Pseudomonadota</taxon>
        <taxon>Alphaproteobacteria</taxon>
        <taxon>Rhodobacterales</taxon>
        <taxon>Roseobacteraceae</taxon>
        <taxon>Tropicibacter</taxon>
    </lineage>
</organism>
<accession>A0A0P1GXG3</accession>
<feature type="transmembrane region" description="Helical" evidence="1">
    <location>
        <begin position="29"/>
        <end position="47"/>
    </location>
</feature>
<keyword evidence="3" id="KW-1185">Reference proteome</keyword>